<evidence type="ECO:0000313" key="1">
    <source>
        <dbReference type="EMBL" id="MPL67827.1"/>
    </source>
</evidence>
<reference evidence="1" key="1">
    <citation type="submission" date="2019-08" db="EMBL/GenBank/DDBJ databases">
        <authorList>
            <person name="Kucharzyk K."/>
            <person name="Murdoch R.W."/>
            <person name="Higgins S."/>
            <person name="Loffler F."/>
        </authorList>
    </citation>
    <scope>NUCLEOTIDE SEQUENCE</scope>
</reference>
<proteinExistence type="predicted"/>
<organism evidence="1">
    <name type="scientific">bioreactor metagenome</name>
    <dbReference type="NCBI Taxonomy" id="1076179"/>
    <lineage>
        <taxon>unclassified sequences</taxon>
        <taxon>metagenomes</taxon>
        <taxon>ecological metagenomes</taxon>
    </lineage>
</organism>
<gene>
    <name evidence="1" type="ORF">SDC9_13530</name>
</gene>
<dbReference type="InterPro" id="IPR036866">
    <property type="entry name" value="RibonucZ/Hydroxyglut_hydro"/>
</dbReference>
<accession>A0A644TN51</accession>
<protein>
    <submittedName>
        <fullName evidence="1">Uncharacterized protein</fullName>
    </submittedName>
</protein>
<name>A0A644TN51_9ZZZZ</name>
<dbReference type="EMBL" id="VSSQ01000039">
    <property type="protein sequence ID" value="MPL67827.1"/>
    <property type="molecule type" value="Genomic_DNA"/>
</dbReference>
<sequence>MHGGTVQLINTDIIFQGGRLTYSGVSRIDPSRPARDVHETGLSLRLEVHDTEGNALNILIAGDQRYDYVDHAQFQDLDILVASHHGGTYCWSVHGRVPTAKSMSSIVIYSYGRGNTYHHPNTADYSVANWGQNHHTSISSDYEIKILF</sequence>
<comment type="caution">
    <text evidence="1">The sequence shown here is derived from an EMBL/GenBank/DDBJ whole genome shotgun (WGS) entry which is preliminary data.</text>
</comment>
<dbReference type="Gene3D" id="3.60.15.10">
    <property type="entry name" value="Ribonuclease Z/Hydroxyacylglutathione hydrolase-like"/>
    <property type="match status" value="1"/>
</dbReference>
<dbReference type="AlphaFoldDB" id="A0A644TN51"/>